<protein>
    <recommendedName>
        <fullName evidence="3">Lipoprotein</fullName>
    </recommendedName>
</protein>
<dbReference type="PROSITE" id="PS51257">
    <property type="entry name" value="PROKAR_LIPOPROTEIN"/>
    <property type="match status" value="1"/>
</dbReference>
<keyword evidence="2" id="KW-1185">Reference proteome</keyword>
<evidence type="ECO:0000313" key="1">
    <source>
        <dbReference type="EMBL" id="MDX6850154.1"/>
    </source>
</evidence>
<name>A0ABU4RZ28_9GAMM</name>
<proteinExistence type="predicted"/>
<accession>A0ABU4RZ28</accession>
<comment type="caution">
    <text evidence="1">The sequence shown here is derived from an EMBL/GenBank/DDBJ whole genome shotgun (WGS) entry which is preliminary data.</text>
</comment>
<reference evidence="1 2" key="1">
    <citation type="submission" date="2023-11" db="EMBL/GenBank/DDBJ databases">
        <title>Gilvimarinus fulvus sp. nov., isolated from the surface of Kelp.</title>
        <authorList>
            <person name="Sun Y.Y."/>
            <person name="Gong Y."/>
            <person name="Du Z.J."/>
        </authorList>
    </citation>
    <scope>NUCLEOTIDE SEQUENCE [LARGE SCALE GENOMIC DNA]</scope>
    <source>
        <strain evidence="1 2">SDUM040013</strain>
    </source>
</reference>
<sequence length="175" mass="19668">MKPRDFAVWVSMALLASACGAERDEPFDPGTGVDDEDETIESITIRRVISGEQTLLDIDGQKQLLVLRSEEDYFLFLDRYTDQLLAFEPDFEAGQVALIDLGARDDNNCDYTLRLQTVSAQVLDDDTAQLNVKYGSNALDTSEACPESDPDTVRPFYFYYVESRSQLVIAETIDD</sequence>
<dbReference type="RefSeq" id="WP_302723754.1">
    <property type="nucleotide sequence ID" value="NZ_JAULRU010000692.1"/>
</dbReference>
<evidence type="ECO:0008006" key="3">
    <source>
        <dbReference type="Google" id="ProtNLM"/>
    </source>
</evidence>
<evidence type="ECO:0000313" key="2">
    <source>
        <dbReference type="Proteomes" id="UP001273505"/>
    </source>
</evidence>
<dbReference type="Proteomes" id="UP001273505">
    <property type="component" value="Unassembled WGS sequence"/>
</dbReference>
<organism evidence="1 2">
    <name type="scientific">Gilvimarinus gilvus</name>
    <dbReference type="NCBI Taxonomy" id="3058038"/>
    <lineage>
        <taxon>Bacteria</taxon>
        <taxon>Pseudomonadati</taxon>
        <taxon>Pseudomonadota</taxon>
        <taxon>Gammaproteobacteria</taxon>
        <taxon>Cellvibrionales</taxon>
        <taxon>Cellvibrionaceae</taxon>
        <taxon>Gilvimarinus</taxon>
    </lineage>
</organism>
<gene>
    <name evidence="1" type="ORF">SCD92_12345</name>
</gene>
<dbReference type="EMBL" id="JAXAFO010000020">
    <property type="protein sequence ID" value="MDX6850154.1"/>
    <property type="molecule type" value="Genomic_DNA"/>
</dbReference>